<evidence type="ECO:0000256" key="1">
    <source>
        <dbReference type="SAM" id="Phobius"/>
    </source>
</evidence>
<feature type="transmembrane region" description="Helical" evidence="1">
    <location>
        <begin position="43"/>
        <end position="61"/>
    </location>
</feature>
<gene>
    <name evidence="2" type="ORF">SS37A_08240</name>
</gene>
<reference evidence="2 3" key="1">
    <citation type="journal article" date="2023" name="Int. J. Syst. Evol. Microbiol.">
        <title>Methylocystis iwaonis sp. nov., a type II methane-oxidizing bacterium from surface soil of a rice paddy field in Japan, and emended description of the genus Methylocystis (ex Whittenbury et al. 1970) Bowman et al. 1993.</title>
        <authorList>
            <person name="Kaise H."/>
            <person name="Sawadogo J.B."/>
            <person name="Alam M.S."/>
            <person name="Ueno C."/>
            <person name="Dianou D."/>
            <person name="Shinjo R."/>
            <person name="Asakawa S."/>
        </authorList>
    </citation>
    <scope>NUCLEOTIDE SEQUENCE [LARGE SCALE GENOMIC DNA]</scope>
    <source>
        <strain evidence="2 3">SS37A-Re</strain>
    </source>
</reference>
<evidence type="ECO:0000313" key="3">
    <source>
        <dbReference type="Proteomes" id="UP001317629"/>
    </source>
</evidence>
<protein>
    <submittedName>
        <fullName evidence="2">Uncharacterized protein</fullName>
    </submittedName>
</protein>
<keyword evidence="3" id="KW-1185">Reference proteome</keyword>
<keyword evidence="1" id="KW-0812">Transmembrane</keyword>
<dbReference type="EMBL" id="AP027142">
    <property type="protein sequence ID" value="BDV33295.1"/>
    <property type="molecule type" value="Genomic_DNA"/>
</dbReference>
<organism evidence="2 3">
    <name type="scientific">Methylocystis iwaonis</name>
    <dbReference type="NCBI Taxonomy" id="2885079"/>
    <lineage>
        <taxon>Bacteria</taxon>
        <taxon>Pseudomonadati</taxon>
        <taxon>Pseudomonadota</taxon>
        <taxon>Alphaproteobacteria</taxon>
        <taxon>Hyphomicrobiales</taxon>
        <taxon>Methylocystaceae</taxon>
        <taxon>Methylocystis</taxon>
    </lineage>
</organism>
<name>A0ABM8E5W1_9HYPH</name>
<keyword evidence="1" id="KW-1133">Transmembrane helix</keyword>
<keyword evidence="1" id="KW-0472">Membrane</keyword>
<evidence type="ECO:0000313" key="2">
    <source>
        <dbReference type="EMBL" id="BDV33295.1"/>
    </source>
</evidence>
<sequence>MSQFQNRPQPKEERSQTPLWFAIAGLLISVASFSMKDLMIGDVVFWAGGVFAAISLVYYFFRPTHGIPTKRK</sequence>
<dbReference type="RefSeq" id="WP_202072976.1">
    <property type="nucleotide sequence ID" value="NZ_AP027142.1"/>
</dbReference>
<accession>A0ABM8E5W1</accession>
<dbReference type="Proteomes" id="UP001317629">
    <property type="component" value="Chromosome"/>
</dbReference>
<feature type="transmembrane region" description="Helical" evidence="1">
    <location>
        <begin position="20"/>
        <end position="37"/>
    </location>
</feature>
<proteinExistence type="predicted"/>